<dbReference type="PANTHER" id="PTHR47282:SF1">
    <property type="entry name" value="PGC-1 AND ERR-INDUCED REGULATOR IN MUSCLE PROTEIN 1"/>
    <property type="match status" value="1"/>
</dbReference>
<feature type="compositionally biased region" description="Basic residues" evidence="1">
    <location>
        <begin position="179"/>
        <end position="191"/>
    </location>
</feature>
<feature type="region of interest" description="Disordered" evidence="1">
    <location>
        <begin position="168"/>
        <end position="191"/>
    </location>
</feature>
<dbReference type="InterPro" id="IPR043442">
    <property type="entry name" value="Perm1"/>
</dbReference>
<organism evidence="2 3">
    <name type="scientific">Mastacembelus armatus</name>
    <name type="common">zig-zag eel</name>
    <dbReference type="NCBI Taxonomy" id="205130"/>
    <lineage>
        <taxon>Eukaryota</taxon>
        <taxon>Metazoa</taxon>
        <taxon>Chordata</taxon>
        <taxon>Craniata</taxon>
        <taxon>Vertebrata</taxon>
        <taxon>Euteleostomi</taxon>
        <taxon>Actinopterygii</taxon>
        <taxon>Neopterygii</taxon>
        <taxon>Teleostei</taxon>
        <taxon>Neoteleostei</taxon>
        <taxon>Acanthomorphata</taxon>
        <taxon>Anabantaria</taxon>
        <taxon>Synbranchiformes</taxon>
        <taxon>Mastacembelidae</taxon>
        <taxon>Mastacembelus</taxon>
    </lineage>
</organism>
<reference evidence="2" key="1">
    <citation type="submission" date="2025-08" db="UniProtKB">
        <authorList>
            <consortium name="Ensembl"/>
        </authorList>
    </citation>
    <scope>IDENTIFICATION</scope>
</reference>
<dbReference type="GO" id="GO:0014850">
    <property type="term" value="P:response to muscle activity"/>
    <property type="evidence" value="ECO:0007669"/>
    <property type="project" value="TreeGrafter"/>
</dbReference>
<dbReference type="GeneTree" id="ENSGT00940000169508"/>
<dbReference type="FunCoup" id="A0A3Q3NMY0">
    <property type="interactions" value="7"/>
</dbReference>
<dbReference type="GO" id="GO:0005634">
    <property type="term" value="C:nucleus"/>
    <property type="evidence" value="ECO:0007669"/>
    <property type="project" value="TreeGrafter"/>
</dbReference>
<dbReference type="GO" id="GO:0006355">
    <property type="term" value="P:regulation of DNA-templated transcription"/>
    <property type="evidence" value="ECO:0007669"/>
    <property type="project" value="InterPro"/>
</dbReference>
<dbReference type="PANTHER" id="PTHR47282">
    <property type="entry name" value="PGC-1 AND ERR-INDUCED REGULATOR IN MUSCLE PROTEIN 1"/>
    <property type="match status" value="1"/>
</dbReference>
<dbReference type="GO" id="GO:0005737">
    <property type="term" value="C:cytoplasm"/>
    <property type="evidence" value="ECO:0007669"/>
    <property type="project" value="TreeGrafter"/>
</dbReference>
<evidence type="ECO:0000313" key="3">
    <source>
        <dbReference type="Proteomes" id="UP000261640"/>
    </source>
</evidence>
<keyword evidence="3" id="KW-1185">Reference proteome</keyword>
<feature type="region of interest" description="Disordered" evidence="1">
    <location>
        <begin position="36"/>
        <end position="73"/>
    </location>
</feature>
<accession>A0A3Q3NMY0</accession>
<evidence type="ECO:0000256" key="1">
    <source>
        <dbReference type="SAM" id="MobiDB-lite"/>
    </source>
</evidence>
<protein>
    <submittedName>
        <fullName evidence="2">Uncharacterized LOC113130025</fullName>
    </submittedName>
</protein>
<feature type="region of interest" description="Disordered" evidence="1">
    <location>
        <begin position="391"/>
        <end position="411"/>
    </location>
</feature>
<dbReference type="Ensembl" id="ENSMAMT00000036234.2">
    <property type="protein sequence ID" value="ENSMAMP00000035324.1"/>
    <property type="gene ID" value="ENSMAMG00000023713.2"/>
</dbReference>
<dbReference type="STRING" id="205130.ENSMAMP00000035324"/>
<dbReference type="InParanoid" id="A0A3Q3NMY0"/>
<feature type="compositionally biased region" description="Polar residues" evidence="1">
    <location>
        <begin position="51"/>
        <end position="65"/>
    </location>
</feature>
<dbReference type="Proteomes" id="UP000261640">
    <property type="component" value="Unplaced"/>
</dbReference>
<evidence type="ECO:0000313" key="2">
    <source>
        <dbReference type="Ensembl" id="ENSMAMP00000035324.1"/>
    </source>
</evidence>
<sequence length="815" mass="91410">MDDLDHSMYIAEYDWMSFYGESEECNMLQPPLACHDSSNLSDTEDSEFASPASSTGQQETLQSPDVNCDGAESKPAGCSTKESCIQLLKTNTPPTELLHAQCSGLSKEMKKYLQIEMDNSINEPHPQIHNQAKLNRNEPHTAEGTVREDVSSATATTEKEHWFVIVNDSPAQDRPRANSVKKKQGQKKPSKISRMCNLRQEKSLEKGLEFKIHKYKNESQGGRDTWVQKGGRLSAETNSENHLMEKQLQSSVCLSTKSHLLNQTESVNTEDTQDRVLNSCHNTVSCHVSPTSYDGQKANKMSDDNSTCDNNTHRIQNHKTNLSASGNASGDLFSPLPVPDLSVTPCSVADSPETYAQATGHTRPMYAISAFWDEMEKLTIHDILQLKMVRNTPPNEPQETVTSNLDDSPTNCSSVVDTVGRNLSYGGPMNTMDAADSDYFTQPDEFQPHCSSCELSTSDFEEDYWQFIGTSRNHSPDLQDKNQQRRCDSFFSHEEDEEFTSSDGKETPISKSTSMYNVQALSTEDSALQTLFGNDESSLFFSRCQSLEEKVSDSLETPMALLSNTDILDEHYQIPFPELFEFFSTEDKANNDSRCVTVYHPENISESTVFDYNLCTFRDELSFCSLHDSECSEEKPIPIFSSSHPTVRELTFPKWDHVFLSAEHEEEDMSPIRVMSQSFTQARDSGATAADGSLSWKSWLMMRKICFHDKVSIWCQRSGPWVFPGEAENMINKRKDPSVIVLNEGRVSPAPREPGIFSTLKQSDMCLVCIAFASWVLRSSDPEAADAWKAALLANVSALSAIQYLRQYVKKTNPI</sequence>
<reference evidence="2" key="2">
    <citation type="submission" date="2025-09" db="UniProtKB">
        <authorList>
            <consortium name="Ensembl"/>
        </authorList>
    </citation>
    <scope>IDENTIFICATION</scope>
</reference>
<dbReference type="AlphaFoldDB" id="A0A3Q3NMY0"/>
<proteinExistence type="predicted"/>
<feature type="compositionally biased region" description="Polar residues" evidence="1">
    <location>
        <begin position="397"/>
        <end position="411"/>
    </location>
</feature>
<name>A0A3Q3NMY0_9TELE</name>